<evidence type="ECO:0000256" key="9">
    <source>
        <dbReference type="ARBA" id="ARBA00022741"/>
    </source>
</evidence>
<dbReference type="InterPro" id="IPR039537">
    <property type="entry name" value="Retrotran_Ty1/copia-like"/>
</dbReference>
<keyword evidence="9" id="KW-0547">Nucleotide-binding</keyword>
<keyword evidence="10" id="KW-0064">Aspartyl protease</keyword>
<feature type="compositionally biased region" description="Polar residues" evidence="24">
    <location>
        <begin position="536"/>
        <end position="556"/>
    </location>
</feature>
<comment type="catalytic activity">
    <reaction evidence="22">
        <text>DNA(n) + a 2'-deoxyribonucleoside 5'-triphosphate = DNA(n+1) + diphosphate</text>
        <dbReference type="Rhea" id="RHEA:22508"/>
        <dbReference type="Rhea" id="RHEA-COMP:17339"/>
        <dbReference type="Rhea" id="RHEA-COMP:17340"/>
        <dbReference type="ChEBI" id="CHEBI:33019"/>
        <dbReference type="ChEBI" id="CHEBI:61560"/>
        <dbReference type="ChEBI" id="CHEBI:173112"/>
        <dbReference type="EC" id="2.7.7.49"/>
    </reaction>
</comment>
<evidence type="ECO:0000256" key="15">
    <source>
        <dbReference type="ARBA" id="ARBA00022884"/>
    </source>
</evidence>
<dbReference type="Pfam" id="PF07727">
    <property type="entry name" value="RVT_2"/>
    <property type="match status" value="1"/>
</dbReference>
<sequence length="966" mass="108110">MISLNGPNLVGTSRKVTKKEKGECRYCHKKGHWERECRKKKADEGKGKERANVAEDKAEYAFAIRDSPFSRSDWIADSGAESHIISDRSLFISYTPTPGHRVNGIGGNTSIEGRGNVRASISNGTQTTTITLRNCAHVPSFTGNLLSIKAIDRAGGSAIFKGGRATIFGPDGKELGVGHQMENGGLYRMDMEGLLVKEQAHAVRGDASGAKTWQEWHRIFGHLNQAALEHLHSKNLVDGMKVVASSPRNYFCEACVKAKHHMAPFPPESTTKYEAIGDLTVADVWGPAHTTSLQGNRYFVSFTDAYSRFTTVAFMKSTSEVLEHYKAYEAMIETQHGQKLKRIRTDNGKEFINAAVRAHAAQRGTILEETAPHSSAQNGIAERKMRTLVESARAALEQHDLPRFLWQEAIAYMAYLKNRSPTRALPDATPYKRFMGHKPFIRDLQEFGSECWVLDQSGKVSKLDPKSRKYRFTGFAENSRAWRYYKFEMRHVLKSRNVVFAPYAHTEYAEIDAEDLKMAISPAEGEELEQHRAKSIQPTLKQPEPSQTITQTPPSDQDTDKAPTEAQPLPIEEKRITRGKRVDYTPFYGGRGPNAPKTVGVATLNDGEAEIESEWIEWAYAAIQRHIDDDHPTHKQTLTRWDADKWQGARDEEIGNFVHFKTFELVVLPPGCQALKAGWIYVIKRDANGVPTRYKARLIVKGYAQRQGIDYAEVFAHVLRGDSWRTLVALAAKLDWDLHQLDVISAFLNGKVEEEVYMEQIPGYEDGSNRVLRLVGSLYGLKQAPRVWNRTLGAKLANCGYTRLESEPSCFIQRRGIQLAILAVYVDDIAVFTTHGYVDEVKTELCKLFNMHNMGELGHFLGYRVTRNQMVKTITLSQDAYSKSIVERIGLGDANPVLLPMAAGTQLTRHEGTAVDFPYARHIGAALYAALATRPDVAYAVQHLSQFSSNPGPTHIAGIKSLFQIL</sequence>
<dbReference type="PANTHER" id="PTHR42648:SF11">
    <property type="entry name" value="TRANSPOSON TY4-P GAG-POL POLYPROTEIN"/>
    <property type="match status" value="1"/>
</dbReference>
<dbReference type="SUPFAM" id="SSF56672">
    <property type="entry name" value="DNA/RNA polymerases"/>
    <property type="match status" value="1"/>
</dbReference>
<feature type="domain" description="Integrase catalytic" evidence="26">
    <location>
        <begin position="262"/>
        <end position="438"/>
    </location>
</feature>
<dbReference type="GO" id="GO:0003887">
    <property type="term" value="F:DNA-directed DNA polymerase activity"/>
    <property type="evidence" value="ECO:0007669"/>
    <property type="project" value="UniProtKB-KW"/>
</dbReference>
<comment type="catalytic activity">
    <reaction evidence="23">
        <text>DNA(n) + a 2'-deoxyribonucleoside 5'-triphosphate = DNA(n+1) + diphosphate</text>
        <dbReference type="Rhea" id="RHEA:22508"/>
        <dbReference type="Rhea" id="RHEA-COMP:17339"/>
        <dbReference type="Rhea" id="RHEA-COMP:17340"/>
        <dbReference type="ChEBI" id="CHEBI:33019"/>
        <dbReference type="ChEBI" id="CHEBI:61560"/>
        <dbReference type="ChEBI" id="CHEBI:173112"/>
        <dbReference type="EC" id="2.7.7.7"/>
    </reaction>
</comment>
<evidence type="ECO:0000256" key="4">
    <source>
        <dbReference type="ARBA" id="ARBA00022664"/>
    </source>
</evidence>
<dbReference type="SUPFAM" id="SSF53098">
    <property type="entry name" value="Ribonuclease H-like"/>
    <property type="match status" value="1"/>
</dbReference>
<evidence type="ECO:0000256" key="12">
    <source>
        <dbReference type="ARBA" id="ARBA00022801"/>
    </source>
</evidence>
<dbReference type="InterPro" id="IPR036875">
    <property type="entry name" value="Znf_CCHC_sf"/>
</dbReference>
<organism evidence="27 28">
    <name type="scientific">Ceratobasidium theobromae</name>
    <dbReference type="NCBI Taxonomy" id="1582974"/>
    <lineage>
        <taxon>Eukaryota</taxon>
        <taxon>Fungi</taxon>
        <taxon>Dikarya</taxon>
        <taxon>Basidiomycota</taxon>
        <taxon>Agaricomycotina</taxon>
        <taxon>Agaricomycetes</taxon>
        <taxon>Cantharellales</taxon>
        <taxon>Ceratobasidiaceae</taxon>
        <taxon>Ceratobasidium</taxon>
    </lineage>
</organism>
<evidence type="ECO:0000256" key="8">
    <source>
        <dbReference type="ARBA" id="ARBA00022723"/>
    </source>
</evidence>
<accession>A0A5N5Q7U8</accession>
<evidence type="ECO:0000256" key="21">
    <source>
        <dbReference type="ARBA" id="ARBA00023268"/>
    </source>
</evidence>
<reference evidence="27 28" key="1">
    <citation type="journal article" date="2019" name="Fungal Biol. Biotechnol.">
        <title>Draft genome sequence of fastidious pathogen Ceratobasidium theobromae, which causes vascular-streak dieback in Theobroma cacao.</title>
        <authorList>
            <person name="Ali S.S."/>
            <person name="Asman A."/>
            <person name="Shao J."/>
            <person name="Firmansyah A.P."/>
            <person name="Susilo A.W."/>
            <person name="Rosmana A."/>
            <person name="McMahon P."/>
            <person name="Junaid M."/>
            <person name="Guest D."/>
            <person name="Kheng T.Y."/>
            <person name="Meinhardt L.W."/>
            <person name="Bailey B.A."/>
        </authorList>
    </citation>
    <scope>NUCLEOTIDE SEQUENCE [LARGE SCALE GENOMIC DNA]</scope>
    <source>
        <strain evidence="27 28">CT2</strain>
    </source>
</reference>
<dbReference type="GO" id="GO:0004190">
    <property type="term" value="F:aspartic-type endopeptidase activity"/>
    <property type="evidence" value="ECO:0007669"/>
    <property type="project" value="UniProtKB-KW"/>
</dbReference>
<dbReference type="AlphaFoldDB" id="A0A5N5Q7U8"/>
<dbReference type="InterPro" id="IPR001584">
    <property type="entry name" value="Integrase_cat-core"/>
</dbReference>
<keyword evidence="12" id="KW-0378">Hydrolase</keyword>
<dbReference type="GO" id="GO:0005524">
    <property type="term" value="F:ATP binding"/>
    <property type="evidence" value="ECO:0007669"/>
    <property type="project" value="UniProtKB-KW"/>
</dbReference>
<keyword evidence="17" id="KW-0695">RNA-directed DNA polymerase</keyword>
<evidence type="ECO:0000256" key="10">
    <source>
        <dbReference type="ARBA" id="ARBA00022750"/>
    </source>
</evidence>
<dbReference type="Proteomes" id="UP000383932">
    <property type="component" value="Unassembled WGS sequence"/>
</dbReference>
<dbReference type="Pfam" id="PF25597">
    <property type="entry name" value="SH3_retrovirus"/>
    <property type="match status" value="1"/>
</dbReference>
<dbReference type="PROSITE" id="PS50994">
    <property type="entry name" value="INTEGRASE"/>
    <property type="match status" value="1"/>
</dbReference>
<dbReference type="SUPFAM" id="SSF57756">
    <property type="entry name" value="Retrovirus zinc finger-like domains"/>
    <property type="match status" value="1"/>
</dbReference>
<keyword evidence="16" id="KW-0229">DNA integration</keyword>
<evidence type="ECO:0000313" key="28">
    <source>
        <dbReference type="Proteomes" id="UP000383932"/>
    </source>
</evidence>
<evidence type="ECO:0000256" key="24">
    <source>
        <dbReference type="SAM" id="MobiDB-lite"/>
    </source>
</evidence>
<keyword evidence="18" id="KW-0808">Transferase</keyword>
<keyword evidence="6" id="KW-0548">Nucleotidyltransferase</keyword>
<evidence type="ECO:0000256" key="23">
    <source>
        <dbReference type="ARBA" id="ARBA00049244"/>
    </source>
</evidence>
<keyword evidence="8" id="KW-0479">Metal-binding</keyword>
<keyword evidence="11" id="KW-0255">Endonuclease</keyword>
<keyword evidence="13" id="KW-0067">ATP-binding</keyword>
<keyword evidence="18" id="KW-0239">DNA-directed DNA polymerase</keyword>
<feature type="region of interest" description="Disordered" evidence="24">
    <location>
        <begin position="525"/>
        <end position="571"/>
    </location>
</feature>
<dbReference type="InterPro" id="IPR036397">
    <property type="entry name" value="RNaseH_sf"/>
</dbReference>
<evidence type="ECO:0000256" key="2">
    <source>
        <dbReference type="ARBA" id="ARBA00022578"/>
    </source>
</evidence>
<comment type="caution">
    <text evidence="27">The sequence shown here is derived from an EMBL/GenBank/DDBJ whole genome shotgun (WGS) entry which is preliminary data.</text>
</comment>
<evidence type="ECO:0000256" key="7">
    <source>
        <dbReference type="ARBA" id="ARBA00022722"/>
    </source>
</evidence>
<evidence type="ECO:0000256" key="1">
    <source>
        <dbReference type="ARBA" id="ARBA00002180"/>
    </source>
</evidence>
<evidence type="ECO:0000256" key="3">
    <source>
        <dbReference type="ARBA" id="ARBA00022612"/>
    </source>
</evidence>
<dbReference type="GO" id="GO:0032196">
    <property type="term" value="P:transposition"/>
    <property type="evidence" value="ECO:0007669"/>
    <property type="project" value="UniProtKB-KW"/>
</dbReference>
<evidence type="ECO:0000259" key="25">
    <source>
        <dbReference type="PROSITE" id="PS50175"/>
    </source>
</evidence>
<dbReference type="Gene3D" id="3.30.420.10">
    <property type="entry name" value="Ribonuclease H-like superfamily/Ribonuclease H"/>
    <property type="match status" value="1"/>
</dbReference>
<dbReference type="InterPro" id="IPR054722">
    <property type="entry name" value="PolX-like_BBD"/>
</dbReference>
<dbReference type="GO" id="GO:0003723">
    <property type="term" value="F:RNA binding"/>
    <property type="evidence" value="ECO:0007669"/>
    <property type="project" value="UniProtKB-KW"/>
</dbReference>
<dbReference type="GO" id="GO:0006397">
    <property type="term" value="P:mRNA processing"/>
    <property type="evidence" value="ECO:0007669"/>
    <property type="project" value="UniProtKB-KW"/>
</dbReference>
<keyword evidence="28" id="KW-1185">Reference proteome</keyword>
<dbReference type="GO" id="GO:0006310">
    <property type="term" value="P:DNA recombination"/>
    <property type="evidence" value="ECO:0007669"/>
    <property type="project" value="UniProtKB-KW"/>
</dbReference>
<evidence type="ECO:0000256" key="13">
    <source>
        <dbReference type="ARBA" id="ARBA00022840"/>
    </source>
</evidence>
<dbReference type="Gene3D" id="4.10.60.10">
    <property type="entry name" value="Zinc finger, CCHC-type"/>
    <property type="match status" value="1"/>
</dbReference>
<proteinExistence type="predicted"/>
<evidence type="ECO:0000256" key="16">
    <source>
        <dbReference type="ARBA" id="ARBA00022908"/>
    </source>
</evidence>
<keyword evidence="19" id="KW-0917">Virion maturation</keyword>
<evidence type="ECO:0000256" key="6">
    <source>
        <dbReference type="ARBA" id="ARBA00022695"/>
    </source>
</evidence>
<dbReference type="InterPro" id="IPR001995">
    <property type="entry name" value="Peptidase_A2_cat"/>
</dbReference>
<keyword evidence="14" id="KW-0460">Magnesium</keyword>
<keyword evidence="3" id="KW-1188">Viral release from host cell</keyword>
<dbReference type="EMBL" id="SSOP01000815">
    <property type="protein sequence ID" value="KAB5587744.1"/>
    <property type="molecule type" value="Genomic_DNA"/>
</dbReference>
<dbReference type="InterPro" id="IPR012337">
    <property type="entry name" value="RNaseH-like_sf"/>
</dbReference>
<protein>
    <submittedName>
        <fullName evidence="27">Polyprotein</fullName>
    </submittedName>
</protein>
<name>A0A5N5Q7U8_9AGAM</name>
<keyword evidence="20" id="KW-0233">DNA recombination</keyword>
<evidence type="ECO:0000256" key="20">
    <source>
        <dbReference type="ARBA" id="ARBA00023172"/>
    </source>
</evidence>
<dbReference type="GO" id="GO:0003964">
    <property type="term" value="F:RNA-directed DNA polymerase activity"/>
    <property type="evidence" value="ECO:0007669"/>
    <property type="project" value="UniProtKB-KW"/>
</dbReference>
<dbReference type="InterPro" id="IPR043502">
    <property type="entry name" value="DNA/RNA_pol_sf"/>
</dbReference>
<evidence type="ECO:0000256" key="14">
    <source>
        <dbReference type="ARBA" id="ARBA00022842"/>
    </source>
</evidence>
<evidence type="ECO:0000256" key="5">
    <source>
        <dbReference type="ARBA" id="ARBA00022670"/>
    </source>
</evidence>
<dbReference type="PROSITE" id="PS50175">
    <property type="entry name" value="ASP_PROT_RETROV"/>
    <property type="match status" value="1"/>
</dbReference>
<keyword evidence="5" id="KW-0645">Protease</keyword>
<evidence type="ECO:0000259" key="26">
    <source>
        <dbReference type="PROSITE" id="PS50994"/>
    </source>
</evidence>
<dbReference type="Pfam" id="PF00665">
    <property type="entry name" value="rve"/>
    <property type="match status" value="1"/>
</dbReference>
<keyword evidence="2" id="KW-0815">Transposition</keyword>
<evidence type="ECO:0000256" key="11">
    <source>
        <dbReference type="ARBA" id="ARBA00022759"/>
    </source>
</evidence>
<keyword evidence="15" id="KW-0694">RNA-binding</keyword>
<dbReference type="InterPro" id="IPR057670">
    <property type="entry name" value="SH3_retrovirus"/>
</dbReference>
<dbReference type="Pfam" id="PF22936">
    <property type="entry name" value="Pol_BBD"/>
    <property type="match status" value="1"/>
</dbReference>
<dbReference type="GO" id="GO:0008270">
    <property type="term" value="F:zinc ion binding"/>
    <property type="evidence" value="ECO:0007669"/>
    <property type="project" value="InterPro"/>
</dbReference>
<evidence type="ECO:0000256" key="18">
    <source>
        <dbReference type="ARBA" id="ARBA00022932"/>
    </source>
</evidence>
<keyword evidence="21" id="KW-0511">Multifunctional enzyme</keyword>
<keyword evidence="4" id="KW-0507">mRNA processing</keyword>
<dbReference type="PANTHER" id="PTHR42648">
    <property type="entry name" value="TRANSPOSASE, PUTATIVE-RELATED"/>
    <property type="match status" value="1"/>
</dbReference>
<evidence type="ECO:0000256" key="17">
    <source>
        <dbReference type="ARBA" id="ARBA00022918"/>
    </source>
</evidence>
<dbReference type="InterPro" id="IPR025724">
    <property type="entry name" value="GAG-pre-integrase_dom"/>
</dbReference>
<evidence type="ECO:0000256" key="19">
    <source>
        <dbReference type="ARBA" id="ARBA00023113"/>
    </source>
</evidence>
<dbReference type="Pfam" id="PF13976">
    <property type="entry name" value="gag_pre-integrs"/>
    <property type="match status" value="1"/>
</dbReference>
<keyword evidence="7" id="KW-0540">Nuclease</keyword>
<dbReference type="GO" id="GO:0004519">
    <property type="term" value="F:endonuclease activity"/>
    <property type="evidence" value="ECO:0007669"/>
    <property type="project" value="UniProtKB-KW"/>
</dbReference>
<dbReference type="GO" id="GO:0005634">
    <property type="term" value="C:nucleus"/>
    <property type="evidence" value="ECO:0007669"/>
    <property type="project" value="UniProtKB-ARBA"/>
</dbReference>
<dbReference type="GO" id="GO:0015074">
    <property type="term" value="P:DNA integration"/>
    <property type="evidence" value="ECO:0007669"/>
    <property type="project" value="UniProtKB-KW"/>
</dbReference>
<dbReference type="InterPro" id="IPR013103">
    <property type="entry name" value="RVT_2"/>
</dbReference>
<feature type="domain" description="Peptidase A2" evidence="25">
    <location>
        <begin position="72"/>
        <end position="139"/>
    </location>
</feature>
<dbReference type="OrthoDB" id="2742630at2759"/>
<evidence type="ECO:0000313" key="27">
    <source>
        <dbReference type="EMBL" id="KAB5587744.1"/>
    </source>
</evidence>
<gene>
    <name evidence="27" type="ORF">CTheo_8815</name>
</gene>
<dbReference type="GO" id="GO:0006508">
    <property type="term" value="P:proteolysis"/>
    <property type="evidence" value="ECO:0007669"/>
    <property type="project" value="UniProtKB-KW"/>
</dbReference>
<comment type="function">
    <text evidence="1">The aspartyl protease (PR) mediates the proteolytic cleavages of the Gag and Gag-Pol polyproteins after assembly of the VLP.</text>
</comment>
<evidence type="ECO:0000256" key="22">
    <source>
        <dbReference type="ARBA" id="ARBA00048173"/>
    </source>
</evidence>